<dbReference type="GO" id="GO:0003723">
    <property type="term" value="F:RNA binding"/>
    <property type="evidence" value="ECO:0007669"/>
    <property type="project" value="TreeGrafter"/>
</dbReference>
<dbReference type="STRING" id="1507870.A0A1V8SN28"/>
<dbReference type="InParanoid" id="A0A1V8SN28"/>
<gene>
    <name evidence="5" type="ORF">B0A48_13055</name>
</gene>
<keyword evidence="3" id="KW-0539">Nucleus</keyword>
<evidence type="ECO:0000256" key="1">
    <source>
        <dbReference type="ARBA" id="ARBA00004123"/>
    </source>
</evidence>
<keyword evidence="2" id="KW-0819">tRNA processing</keyword>
<dbReference type="OrthoDB" id="5416589at2759"/>
<dbReference type="InterPro" id="IPR014612">
    <property type="entry name" value="Pop7/Rpp20"/>
</dbReference>
<dbReference type="InterPro" id="IPR020241">
    <property type="entry name" value="RNase_P/MRP_Pop7_fungi"/>
</dbReference>
<reference evidence="6" key="1">
    <citation type="submission" date="2017-03" db="EMBL/GenBank/DDBJ databases">
        <title>Genomes of endolithic fungi from Antarctica.</title>
        <authorList>
            <person name="Coleine C."/>
            <person name="Masonjones S."/>
            <person name="Stajich J.E."/>
        </authorList>
    </citation>
    <scope>NUCLEOTIDE SEQUENCE [LARGE SCALE GENOMIC DNA]</scope>
    <source>
        <strain evidence="6">CCFEE 5527</strain>
    </source>
</reference>
<dbReference type="EMBL" id="NAJO01000034">
    <property type="protein sequence ID" value="OQO00565.1"/>
    <property type="molecule type" value="Genomic_DNA"/>
</dbReference>
<dbReference type="GO" id="GO:0000171">
    <property type="term" value="F:ribonuclease MRP activity"/>
    <property type="evidence" value="ECO:0007669"/>
    <property type="project" value="TreeGrafter"/>
</dbReference>
<dbReference type="PANTHER" id="PTHR28256">
    <property type="entry name" value="RIBONUCLEASES P/MRP PROTEIN SUBUNIT POP7"/>
    <property type="match status" value="1"/>
</dbReference>
<feature type="compositionally biased region" description="Polar residues" evidence="4">
    <location>
        <begin position="196"/>
        <end position="207"/>
    </location>
</feature>
<name>A0A1V8SN28_9PEZI</name>
<dbReference type="GO" id="GO:0001682">
    <property type="term" value="P:tRNA 5'-leader removal"/>
    <property type="evidence" value="ECO:0007669"/>
    <property type="project" value="InterPro"/>
</dbReference>
<feature type="compositionally biased region" description="Low complexity" evidence="4">
    <location>
        <begin position="1"/>
        <end position="18"/>
    </location>
</feature>
<feature type="region of interest" description="Disordered" evidence="4">
    <location>
        <begin position="98"/>
        <end position="141"/>
    </location>
</feature>
<dbReference type="GO" id="GO:0004526">
    <property type="term" value="F:ribonuclease P activity"/>
    <property type="evidence" value="ECO:0007669"/>
    <property type="project" value="TreeGrafter"/>
</dbReference>
<dbReference type="InterPro" id="IPR036882">
    <property type="entry name" value="Alba-like_dom_sf"/>
</dbReference>
<dbReference type="Pfam" id="PF12328">
    <property type="entry name" value="Rpp20"/>
    <property type="match status" value="1"/>
</dbReference>
<sequence length="256" mass="28003">MDEAESSAAVAPANNVAAQEKTRRSRKNRDNGHKKLPRLPKDAELYKRPLIRPSIPSPYSGSDNQKTVYVSAKTPFLSAVKRVEKLLKLADKRTVQSATTIAKQREQSRKRKRSFGEHEGDEISGIAAVAEEKRQSGEGREEVVIKGTGKAVQKVLELGLWFQQRELEYVVKLRTGSVGAIDDVEVAEPDDDGETETSNAAAPTAGSTADEDMLDAEIGKKEVAPEAQPELEKPPEAVSGTRIRYLSVLEVAISLK</sequence>
<dbReference type="Proteomes" id="UP000192596">
    <property type="component" value="Unassembled WGS sequence"/>
</dbReference>
<keyword evidence="6" id="KW-1185">Reference proteome</keyword>
<dbReference type="Gene3D" id="3.30.110.20">
    <property type="entry name" value="Alba-like domain"/>
    <property type="match status" value="1"/>
</dbReference>
<dbReference type="GO" id="GO:0006364">
    <property type="term" value="P:rRNA processing"/>
    <property type="evidence" value="ECO:0007669"/>
    <property type="project" value="TreeGrafter"/>
</dbReference>
<organism evidence="5 6">
    <name type="scientific">Cryoendolithus antarcticus</name>
    <dbReference type="NCBI Taxonomy" id="1507870"/>
    <lineage>
        <taxon>Eukaryota</taxon>
        <taxon>Fungi</taxon>
        <taxon>Dikarya</taxon>
        <taxon>Ascomycota</taxon>
        <taxon>Pezizomycotina</taxon>
        <taxon>Dothideomycetes</taxon>
        <taxon>Dothideomycetidae</taxon>
        <taxon>Cladosporiales</taxon>
        <taxon>Cladosporiaceae</taxon>
        <taxon>Cryoendolithus</taxon>
    </lineage>
</organism>
<evidence type="ECO:0000256" key="4">
    <source>
        <dbReference type="SAM" id="MobiDB-lite"/>
    </source>
</evidence>
<protein>
    <submittedName>
        <fullName evidence="5">Uncharacterized protein</fullName>
    </submittedName>
</protein>
<feature type="compositionally biased region" description="Basic and acidic residues" evidence="4">
    <location>
        <begin position="130"/>
        <end position="141"/>
    </location>
</feature>
<evidence type="ECO:0000256" key="2">
    <source>
        <dbReference type="ARBA" id="ARBA00022694"/>
    </source>
</evidence>
<feature type="compositionally biased region" description="Basic and acidic residues" evidence="4">
    <location>
        <begin position="217"/>
        <end position="235"/>
    </location>
</feature>
<evidence type="ECO:0000313" key="5">
    <source>
        <dbReference type="EMBL" id="OQO00565.1"/>
    </source>
</evidence>
<dbReference type="GO" id="GO:0000172">
    <property type="term" value="C:ribonuclease MRP complex"/>
    <property type="evidence" value="ECO:0007669"/>
    <property type="project" value="InterPro"/>
</dbReference>
<feature type="region of interest" description="Disordered" evidence="4">
    <location>
        <begin position="1"/>
        <end position="65"/>
    </location>
</feature>
<proteinExistence type="predicted"/>
<evidence type="ECO:0000256" key="3">
    <source>
        <dbReference type="ARBA" id="ARBA00023242"/>
    </source>
</evidence>
<evidence type="ECO:0000313" key="6">
    <source>
        <dbReference type="Proteomes" id="UP000192596"/>
    </source>
</evidence>
<accession>A0A1V8SN28</accession>
<feature type="compositionally biased region" description="Acidic residues" evidence="4">
    <location>
        <begin position="183"/>
        <end position="195"/>
    </location>
</feature>
<dbReference type="PANTHER" id="PTHR28256:SF1">
    <property type="entry name" value="RIBONUCLEASES P_MRP PROTEIN SUBUNIT POP7"/>
    <property type="match status" value="1"/>
</dbReference>
<feature type="compositionally biased region" description="Basic and acidic residues" evidence="4">
    <location>
        <begin position="28"/>
        <end position="47"/>
    </location>
</feature>
<comment type="subcellular location">
    <subcellularLocation>
        <location evidence="1">Nucleus</location>
    </subcellularLocation>
</comment>
<comment type="caution">
    <text evidence="5">The sequence shown here is derived from an EMBL/GenBank/DDBJ whole genome shotgun (WGS) entry which is preliminary data.</text>
</comment>
<feature type="region of interest" description="Disordered" evidence="4">
    <location>
        <begin position="183"/>
        <end position="237"/>
    </location>
</feature>
<dbReference type="GO" id="GO:0034965">
    <property type="term" value="P:intronic box C/D snoRNA processing"/>
    <property type="evidence" value="ECO:0007669"/>
    <property type="project" value="TreeGrafter"/>
</dbReference>
<dbReference type="GO" id="GO:0000294">
    <property type="term" value="P:nuclear-transcribed mRNA catabolic process, RNase MRP-dependent"/>
    <property type="evidence" value="ECO:0007669"/>
    <property type="project" value="TreeGrafter"/>
</dbReference>
<dbReference type="AlphaFoldDB" id="A0A1V8SN28"/>
<dbReference type="GO" id="GO:0005655">
    <property type="term" value="C:nucleolar ribonuclease P complex"/>
    <property type="evidence" value="ECO:0007669"/>
    <property type="project" value="InterPro"/>
</dbReference>